<gene>
    <name evidence="9" type="ORF">CANARDRAFT_27941</name>
</gene>
<organism evidence="9 10">
    <name type="scientific">[Candida] arabinofermentans NRRL YB-2248</name>
    <dbReference type="NCBI Taxonomy" id="983967"/>
    <lineage>
        <taxon>Eukaryota</taxon>
        <taxon>Fungi</taxon>
        <taxon>Dikarya</taxon>
        <taxon>Ascomycota</taxon>
        <taxon>Saccharomycotina</taxon>
        <taxon>Pichiomycetes</taxon>
        <taxon>Pichiales</taxon>
        <taxon>Pichiaceae</taxon>
        <taxon>Ogataea</taxon>
        <taxon>Ogataea/Candida clade</taxon>
    </lineage>
</organism>
<dbReference type="Gene3D" id="1.20.1280.290">
    <property type="match status" value="2"/>
</dbReference>
<dbReference type="GO" id="GO:0098852">
    <property type="term" value="C:lytic vacuole membrane"/>
    <property type="evidence" value="ECO:0007669"/>
    <property type="project" value="UniProtKB-ARBA"/>
</dbReference>
<feature type="transmembrane region" description="Helical" evidence="8">
    <location>
        <begin position="93"/>
        <end position="114"/>
    </location>
</feature>
<comment type="similarity">
    <text evidence="5">Belongs to the laat-1 family.</text>
</comment>
<reference evidence="10" key="1">
    <citation type="submission" date="2016-04" db="EMBL/GenBank/DDBJ databases">
        <title>Comparative genomics of biotechnologically important yeasts.</title>
        <authorList>
            <consortium name="DOE Joint Genome Institute"/>
            <person name="Riley R."/>
            <person name="Haridas S."/>
            <person name="Wolfe K.H."/>
            <person name="Lopes M.R."/>
            <person name="Hittinger C.T."/>
            <person name="Goker M."/>
            <person name="Salamov A."/>
            <person name="Wisecaver J."/>
            <person name="Long T.M."/>
            <person name="Aerts A.L."/>
            <person name="Barry K."/>
            <person name="Choi C."/>
            <person name="Clum A."/>
            <person name="Coughlan A.Y."/>
            <person name="Deshpande S."/>
            <person name="Douglass A.P."/>
            <person name="Hanson S.J."/>
            <person name="Klenk H.-P."/>
            <person name="Labutti K."/>
            <person name="Lapidus A."/>
            <person name="Lindquist E."/>
            <person name="Lipzen A."/>
            <person name="Meier-Kolthoff J.P."/>
            <person name="Ohm R.A."/>
            <person name="Otillar R.P."/>
            <person name="Pangilinan J."/>
            <person name="Peng Y."/>
            <person name="Rokas A."/>
            <person name="Rosa C.A."/>
            <person name="Scheuner C."/>
            <person name="Sibirny A.A."/>
            <person name="Slot J.C."/>
            <person name="Stielow J.B."/>
            <person name="Sun H."/>
            <person name="Kurtzman C.P."/>
            <person name="Blackwell M."/>
            <person name="Grigoriev I.V."/>
            <person name="Jeffries T.W."/>
        </authorList>
    </citation>
    <scope>NUCLEOTIDE SEQUENCE [LARGE SCALE GENOMIC DNA]</scope>
    <source>
        <strain evidence="10">NRRL YB-2248</strain>
    </source>
</reference>
<comment type="subcellular location">
    <subcellularLocation>
        <location evidence="1">Membrane</location>
        <topology evidence="1">Multi-pass membrane protein</topology>
    </subcellularLocation>
</comment>
<evidence type="ECO:0000256" key="5">
    <source>
        <dbReference type="ARBA" id="ARBA00038039"/>
    </source>
</evidence>
<keyword evidence="10" id="KW-1185">Reference proteome</keyword>
<evidence type="ECO:0000256" key="8">
    <source>
        <dbReference type="SAM" id="Phobius"/>
    </source>
</evidence>
<dbReference type="OrthoDB" id="8048523at2759"/>
<name>A0A1E4T270_9ASCO</name>
<evidence type="ECO:0000256" key="6">
    <source>
        <dbReference type="ARBA" id="ARBA00050768"/>
    </source>
</evidence>
<dbReference type="SMART" id="SM00679">
    <property type="entry name" value="CTNS"/>
    <property type="match status" value="2"/>
</dbReference>
<keyword evidence="4 8" id="KW-0472">Membrane</keyword>
<evidence type="ECO:0000256" key="2">
    <source>
        <dbReference type="ARBA" id="ARBA00022692"/>
    </source>
</evidence>
<feature type="transmembrane region" description="Helical" evidence="8">
    <location>
        <begin position="183"/>
        <end position="202"/>
    </location>
</feature>
<keyword evidence="3 8" id="KW-1133">Transmembrane helix</keyword>
<feature type="transmembrane region" description="Helical" evidence="8">
    <location>
        <begin position="33"/>
        <end position="54"/>
    </location>
</feature>
<comment type="catalytic activity">
    <reaction evidence="6">
        <text>L-histidine(out) + L-arginine(in) = L-histidine(in) + L-arginine(out)</text>
        <dbReference type="Rhea" id="RHEA:71063"/>
        <dbReference type="ChEBI" id="CHEBI:32682"/>
        <dbReference type="ChEBI" id="CHEBI:57595"/>
    </reaction>
</comment>
<feature type="transmembrane region" description="Helical" evidence="8">
    <location>
        <begin position="66"/>
        <end position="87"/>
    </location>
</feature>
<dbReference type="InterPro" id="IPR051415">
    <property type="entry name" value="LAAT-1"/>
</dbReference>
<accession>A0A1E4T270</accession>
<dbReference type="Pfam" id="PF04193">
    <property type="entry name" value="PQ-loop"/>
    <property type="match status" value="2"/>
</dbReference>
<dbReference type="FunFam" id="1.20.1280.290:FF:000009">
    <property type="entry name" value="PQ loop repeat family protein"/>
    <property type="match status" value="1"/>
</dbReference>
<evidence type="ECO:0000313" key="9">
    <source>
        <dbReference type="EMBL" id="ODV85860.1"/>
    </source>
</evidence>
<evidence type="ECO:0000256" key="1">
    <source>
        <dbReference type="ARBA" id="ARBA00004141"/>
    </source>
</evidence>
<dbReference type="EMBL" id="KV453851">
    <property type="protein sequence ID" value="ODV85860.1"/>
    <property type="molecule type" value="Genomic_DNA"/>
</dbReference>
<protein>
    <submittedName>
        <fullName evidence="9">Uncharacterized protein</fullName>
    </submittedName>
</protein>
<feature type="region of interest" description="Disordered" evidence="7">
    <location>
        <begin position="133"/>
        <end position="164"/>
    </location>
</feature>
<dbReference type="AlphaFoldDB" id="A0A1E4T270"/>
<dbReference type="GO" id="GO:0034486">
    <property type="term" value="P:vacuolar transmembrane transport"/>
    <property type="evidence" value="ECO:0007669"/>
    <property type="project" value="UniProtKB-ARBA"/>
</dbReference>
<dbReference type="PANTHER" id="PTHR16201:SF44">
    <property type="entry name" value="SEVEN TRANSMEMBRANE PROTEIN 1"/>
    <property type="match status" value="1"/>
</dbReference>
<evidence type="ECO:0000256" key="3">
    <source>
        <dbReference type="ARBA" id="ARBA00022989"/>
    </source>
</evidence>
<feature type="compositionally biased region" description="Basic residues" evidence="7">
    <location>
        <begin position="154"/>
        <end position="164"/>
    </location>
</feature>
<evidence type="ECO:0000313" key="10">
    <source>
        <dbReference type="Proteomes" id="UP000094801"/>
    </source>
</evidence>
<evidence type="ECO:0000256" key="4">
    <source>
        <dbReference type="ARBA" id="ARBA00023136"/>
    </source>
</evidence>
<dbReference type="PANTHER" id="PTHR16201">
    <property type="entry name" value="SEVEN TRANSMEMBRANE PROTEIN 1-RELATED"/>
    <property type="match status" value="1"/>
</dbReference>
<feature type="transmembrane region" description="Helical" evidence="8">
    <location>
        <begin position="259"/>
        <end position="279"/>
    </location>
</feature>
<proteinExistence type="inferred from homology"/>
<dbReference type="InterPro" id="IPR006603">
    <property type="entry name" value="PQ-loop_rpt"/>
</dbReference>
<feature type="transmembrane region" description="Helical" evidence="8">
    <location>
        <begin position="291"/>
        <end position="313"/>
    </location>
</feature>
<keyword evidence="2 8" id="KW-0812">Transmembrane</keyword>
<feature type="transmembrane region" description="Helical" evidence="8">
    <location>
        <begin position="222"/>
        <end position="238"/>
    </location>
</feature>
<sequence>MLSLIASLSLQDYLTQLDVISNDYQPSLLRLRLSGFAGSTSLACWIVLILPQLVEQWRLKSAEGIAPLFLILWSIGDILNFIGSIWAGLLPQVVLLGAWFTVADMCTLGFYYYFTYVYPKKYKIHHEGQGHDEETPLLSESVSGTTHTTITGRTKSHSSRKSSRRRSSVIEDIVLEPKEHSIFVRYIIPLSIVFLAGGIGYFCSSPATSIPDDDDNKPEKKIAMGAQICGYLSAFLYLSARLPQIHQNWKKKSCKGLSLLFFMFSTLGNITYGLSILFYRSDWDYIILNSSWLLGSLGTIAEDLVIFVQFYAYREKSDDVFHEEG</sequence>
<dbReference type="Proteomes" id="UP000094801">
    <property type="component" value="Unassembled WGS sequence"/>
</dbReference>
<dbReference type="GO" id="GO:0015174">
    <property type="term" value="F:basic amino acid transmembrane transporter activity"/>
    <property type="evidence" value="ECO:0007669"/>
    <property type="project" value="UniProtKB-ARBA"/>
</dbReference>
<evidence type="ECO:0000256" key="7">
    <source>
        <dbReference type="SAM" id="MobiDB-lite"/>
    </source>
</evidence>
<dbReference type="FunFam" id="1.20.1280.290:FF:000012">
    <property type="entry name" value="Vacuolar membrane PQ loop repeat protein"/>
    <property type="match status" value="1"/>
</dbReference>